<dbReference type="EMBL" id="SNAA01000001">
    <property type="protein sequence ID" value="TDL84284.1"/>
    <property type="molecule type" value="Genomic_DNA"/>
</dbReference>
<sequence length="159" mass="16006">MSKSLARVRAALRAAGIPAEPVESRVPTRTAAEAAAGIGVETDQIGKAIVFVGGTSGAPLLFLTAGSRRVDLDRAAALAGEALGRADAAAIRALTGFAIGGVAPLGATGPLRGFMDRRLFDFDTIWCAAGTPRHNFPAAPAALARATGAEIGDFARPAG</sequence>
<accession>A0A4R6ALY5</accession>
<dbReference type="AlphaFoldDB" id="A0A4R6ALY5"/>
<name>A0A4R6ALY5_9RHOB</name>
<evidence type="ECO:0000313" key="3">
    <source>
        <dbReference type="Proteomes" id="UP000295701"/>
    </source>
</evidence>
<dbReference type="Gene3D" id="3.90.960.10">
    <property type="entry name" value="YbaK/aminoacyl-tRNA synthetase-associated domain"/>
    <property type="match status" value="1"/>
</dbReference>
<dbReference type="OrthoDB" id="9798760at2"/>
<dbReference type="RefSeq" id="WP_133395383.1">
    <property type="nucleotide sequence ID" value="NZ_SNAA01000001.1"/>
</dbReference>
<comment type="caution">
    <text evidence="2">The sequence shown here is derived from an EMBL/GenBank/DDBJ whole genome shotgun (WGS) entry which is preliminary data.</text>
</comment>
<dbReference type="Pfam" id="PF04073">
    <property type="entry name" value="tRNA_edit"/>
    <property type="match status" value="1"/>
</dbReference>
<protein>
    <submittedName>
        <fullName evidence="2">YbaK/EbsC family protein</fullName>
    </submittedName>
</protein>
<evidence type="ECO:0000313" key="2">
    <source>
        <dbReference type="EMBL" id="TDL84284.1"/>
    </source>
</evidence>
<dbReference type="PANTHER" id="PTHR30411">
    <property type="entry name" value="CYTOPLASMIC PROTEIN"/>
    <property type="match status" value="1"/>
</dbReference>
<dbReference type="InterPro" id="IPR007214">
    <property type="entry name" value="YbaK/aa-tRNA-synth-assoc-dom"/>
</dbReference>
<organism evidence="2 3">
    <name type="scientific">Palleronia sediminis</name>
    <dbReference type="NCBI Taxonomy" id="2547833"/>
    <lineage>
        <taxon>Bacteria</taxon>
        <taxon>Pseudomonadati</taxon>
        <taxon>Pseudomonadota</taxon>
        <taxon>Alphaproteobacteria</taxon>
        <taxon>Rhodobacterales</taxon>
        <taxon>Roseobacteraceae</taxon>
        <taxon>Palleronia</taxon>
    </lineage>
</organism>
<gene>
    <name evidence="2" type="ORF">E2L08_02110</name>
</gene>
<dbReference type="InterPro" id="IPR036754">
    <property type="entry name" value="YbaK/aa-tRNA-synt-asso_dom_sf"/>
</dbReference>
<dbReference type="Proteomes" id="UP000295701">
    <property type="component" value="Unassembled WGS sequence"/>
</dbReference>
<dbReference type="GO" id="GO:0002161">
    <property type="term" value="F:aminoacyl-tRNA deacylase activity"/>
    <property type="evidence" value="ECO:0007669"/>
    <property type="project" value="InterPro"/>
</dbReference>
<evidence type="ECO:0000259" key="1">
    <source>
        <dbReference type="Pfam" id="PF04073"/>
    </source>
</evidence>
<proteinExistence type="predicted"/>
<keyword evidence="3" id="KW-1185">Reference proteome</keyword>
<reference evidence="2 3" key="1">
    <citation type="submission" date="2019-03" db="EMBL/GenBank/DDBJ databases">
        <title>Primorskyibacter sp. SS33 isolated from sediments.</title>
        <authorList>
            <person name="Xunke S."/>
        </authorList>
    </citation>
    <scope>NUCLEOTIDE SEQUENCE [LARGE SCALE GENOMIC DNA]</scope>
    <source>
        <strain evidence="2 3">SS33</strain>
    </source>
</reference>
<feature type="domain" description="YbaK/aminoacyl-tRNA synthetase-associated" evidence="1">
    <location>
        <begin position="27"/>
        <end position="145"/>
    </location>
</feature>
<dbReference type="PANTHER" id="PTHR30411:SF1">
    <property type="entry name" value="CYTOPLASMIC PROTEIN"/>
    <property type="match status" value="1"/>
</dbReference>
<dbReference type="SUPFAM" id="SSF55826">
    <property type="entry name" value="YbaK/ProRS associated domain"/>
    <property type="match status" value="1"/>
</dbReference>